<evidence type="ECO:0000259" key="11">
    <source>
        <dbReference type="Pfam" id="PF04963"/>
    </source>
</evidence>
<dbReference type="Gene3D" id="1.10.10.1330">
    <property type="entry name" value="RNA polymerase sigma-54 factor, core-binding domain"/>
    <property type="match status" value="1"/>
</dbReference>
<dbReference type="Pfam" id="PF00309">
    <property type="entry name" value="Sigma54_AID"/>
    <property type="match status" value="1"/>
</dbReference>
<dbReference type="AlphaFoldDB" id="A0A844BEQ4"/>
<accession>A0A844BEQ4</accession>
<dbReference type="InterPro" id="IPR000394">
    <property type="entry name" value="RNA_pol_sigma_54"/>
</dbReference>
<evidence type="ECO:0000256" key="7">
    <source>
        <dbReference type="ARBA" id="ARBA00023125"/>
    </source>
</evidence>
<comment type="similarity">
    <text evidence="1 9">Belongs to the sigma-54 factor family.</text>
</comment>
<dbReference type="Proteomes" id="UP000466730">
    <property type="component" value="Unassembled WGS sequence"/>
</dbReference>
<dbReference type="Pfam" id="PF04552">
    <property type="entry name" value="Sigma54_DBD"/>
    <property type="match status" value="1"/>
</dbReference>
<keyword evidence="6 9" id="KW-0731">Sigma factor</keyword>
<keyword evidence="3 9" id="KW-0808">Transferase</keyword>
<keyword evidence="13" id="KW-1185">Reference proteome</keyword>
<dbReference type="PROSITE" id="PS50044">
    <property type="entry name" value="SIGMA54_3"/>
    <property type="match status" value="1"/>
</dbReference>
<gene>
    <name evidence="12" type="ORF">GH815_02270</name>
</gene>
<comment type="caution">
    <text evidence="12">The sequence shown here is derived from an EMBL/GenBank/DDBJ whole genome shotgun (WGS) entry which is preliminary data.</text>
</comment>
<evidence type="ECO:0000256" key="4">
    <source>
        <dbReference type="ARBA" id="ARBA00022695"/>
    </source>
</evidence>
<organism evidence="12 13">
    <name type="scientific">Rhodovulum strictum</name>
    <dbReference type="NCBI Taxonomy" id="58314"/>
    <lineage>
        <taxon>Bacteria</taxon>
        <taxon>Pseudomonadati</taxon>
        <taxon>Pseudomonadota</taxon>
        <taxon>Alphaproteobacteria</taxon>
        <taxon>Rhodobacterales</taxon>
        <taxon>Paracoccaceae</taxon>
        <taxon>Rhodovulum</taxon>
    </lineage>
</organism>
<keyword evidence="4 9" id="KW-0548">Nucleotidyltransferase</keyword>
<keyword evidence="5 9" id="KW-0805">Transcription regulation</keyword>
<feature type="domain" description="RNA polymerase sigma factor 54 core-binding" evidence="11">
    <location>
        <begin position="86"/>
        <end position="264"/>
    </location>
</feature>
<evidence type="ECO:0000256" key="2">
    <source>
        <dbReference type="ARBA" id="ARBA00022478"/>
    </source>
</evidence>
<comment type="function">
    <text evidence="9">Sigma factors are initiation factors that promote the attachment of RNA polymerase to specific initiation sites and are then released.</text>
</comment>
<name>A0A844BEQ4_9RHOB</name>
<dbReference type="GO" id="GO:0016987">
    <property type="term" value="F:sigma factor activity"/>
    <property type="evidence" value="ECO:0007669"/>
    <property type="project" value="UniProtKB-KW"/>
</dbReference>
<dbReference type="EMBL" id="WJPO01000002">
    <property type="protein sequence ID" value="MRH19805.1"/>
    <property type="molecule type" value="Genomic_DNA"/>
</dbReference>
<proteinExistence type="inferred from homology"/>
<evidence type="ECO:0000313" key="13">
    <source>
        <dbReference type="Proteomes" id="UP000466730"/>
    </source>
</evidence>
<dbReference type="PROSITE" id="PS00718">
    <property type="entry name" value="SIGMA54_2"/>
    <property type="match status" value="1"/>
</dbReference>
<evidence type="ECO:0000259" key="10">
    <source>
        <dbReference type="Pfam" id="PF04552"/>
    </source>
</evidence>
<evidence type="ECO:0000256" key="5">
    <source>
        <dbReference type="ARBA" id="ARBA00023015"/>
    </source>
</evidence>
<evidence type="ECO:0000256" key="3">
    <source>
        <dbReference type="ARBA" id="ARBA00022679"/>
    </source>
</evidence>
<keyword evidence="7 9" id="KW-0238">DNA-binding</keyword>
<feature type="domain" description="RNA polymerase sigma factor 54 DNA-binding" evidence="10">
    <location>
        <begin position="280"/>
        <end position="432"/>
    </location>
</feature>
<dbReference type="Gene3D" id="1.10.10.10">
    <property type="entry name" value="Winged helix-like DNA-binding domain superfamily/Winged helix DNA-binding domain"/>
    <property type="match status" value="1"/>
</dbReference>
<dbReference type="InterPro" id="IPR007046">
    <property type="entry name" value="RNA_pol_sigma_54_core-bd"/>
</dbReference>
<evidence type="ECO:0000256" key="1">
    <source>
        <dbReference type="ARBA" id="ARBA00008798"/>
    </source>
</evidence>
<dbReference type="Pfam" id="PF04963">
    <property type="entry name" value="Sigma54_CBD"/>
    <property type="match status" value="1"/>
</dbReference>
<reference evidence="12 13" key="1">
    <citation type="submission" date="2019-11" db="EMBL/GenBank/DDBJ databases">
        <title>Draft Whole-Genome sequence of the marine photosynthetic bacterium Rhodovulum strictum DSM 11289.</title>
        <authorList>
            <person name="Kyndt J.A."/>
            <person name="Meyer T.E."/>
        </authorList>
    </citation>
    <scope>NUCLEOTIDE SEQUENCE [LARGE SCALE GENOMIC DNA]</scope>
    <source>
        <strain evidence="12 13">DSM 11289</strain>
    </source>
</reference>
<dbReference type="InterPro" id="IPR038709">
    <property type="entry name" value="RpoN_core-bd_sf"/>
</dbReference>
<evidence type="ECO:0000313" key="12">
    <source>
        <dbReference type="EMBL" id="MRH19805.1"/>
    </source>
</evidence>
<dbReference type="GO" id="GO:0006352">
    <property type="term" value="P:DNA-templated transcription initiation"/>
    <property type="evidence" value="ECO:0007669"/>
    <property type="project" value="InterPro"/>
</dbReference>
<dbReference type="PIRSF" id="PIRSF000774">
    <property type="entry name" value="RpoN"/>
    <property type="match status" value="1"/>
</dbReference>
<dbReference type="PANTHER" id="PTHR32248">
    <property type="entry name" value="RNA POLYMERASE SIGMA-54 FACTOR"/>
    <property type="match status" value="1"/>
</dbReference>
<dbReference type="PRINTS" id="PR00045">
    <property type="entry name" value="SIGMA54FCT"/>
</dbReference>
<keyword evidence="2 9" id="KW-0240">DNA-directed RNA polymerase</keyword>
<protein>
    <recommendedName>
        <fullName evidence="9">RNA polymerase sigma-54 factor</fullName>
    </recommendedName>
</protein>
<dbReference type="OrthoDB" id="9814402at2"/>
<dbReference type="Gene3D" id="1.10.10.60">
    <property type="entry name" value="Homeodomain-like"/>
    <property type="match status" value="1"/>
</dbReference>
<dbReference type="GO" id="GO:0000428">
    <property type="term" value="C:DNA-directed RNA polymerase complex"/>
    <property type="evidence" value="ECO:0007669"/>
    <property type="project" value="UniProtKB-KW"/>
</dbReference>
<dbReference type="GO" id="GO:0016779">
    <property type="term" value="F:nucleotidyltransferase activity"/>
    <property type="evidence" value="ECO:0007669"/>
    <property type="project" value="UniProtKB-KW"/>
</dbReference>
<keyword evidence="8 9" id="KW-0804">Transcription</keyword>
<dbReference type="PANTHER" id="PTHR32248:SF4">
    <property type="entry name" value="RNA POLYMERASE SIGMA-54 FACTOR"/>
    <property type="match status" value="1"/>
</dbReference>
<dbReference type="GO" id="GO:0001216">
    <property type="term" value="F:DNA-binding transcription activator activity"/>
    <property type="evidence" value="ECO:0007669"/>
    <property type="project" value="InterPro"/>
</dbReference>
<dbReference type="GO" id="GO:0003677">
    <property type="term" value="F:DNA binding"/>
    <property type="evidence" value="ECO:0007669"/>
    <property type="project" value="UniProtKB-KW"/>
</dbReference>
<dbReference type="InterPro" id="IPR036388">
    <property type="entry name" value="WH-like_DNA-bd_sf"/>
</dbReference>
<evidence type="ECO:0000256" key="9">
    <source>
        <dbReference type="PIRNR" id="PIRNR000774"/>
    </source>
</evidence>
<dbReference type="InterPro" id="IPR007634">
    <property type="entry name" value="RNA_pol_sigma_54_DNA-bd"/>
</dbReference>
<evidence type="ECO:0000256" key="8">
    <source>
        <dbReference type="ARBA" id="ARBA00023163"/>
    </source>
</evidence>
<evidence type="ECO:0000256" key="6">
    <source>
        <dbReference type="ARBA" id="ARBA00023082"/>
    </source>
</evidence>
<sequence length="438" mass="47046">MCAASILARVSGFRDGRTMNLRTTLTQRQIQTLRLTPALRTSLSLLRMPAADLVTELHRAAAENPLIRLAEDAPDRSGGWVGADTLAAPDPLGERLRRQIALMPLDSAIAAIARFLTGDVDDHGYLDAEAAANVEAMGAAPEQAAAAIAALQSCEPAGVGARSLEECLALQLRERGFDEDEARAACARLDLLAERRLDELAALTGIGAAVLRAMADALPGLTPRPGDGIGDEPLPPVPEILVEDGPDGQFRVTLDRHTLPQAELDTDLVQGLGRGAAPMRESAQALIQALRFRERTLEAVARLILSCQHRFFSDGPEHLLPMTRAEMARALGLHPSTVGRALSGKALSFRGAVHPLSLFVSPALPTTGARGVTAFAAQRRIRRLIETEPPDGILSDAEIAELLQREGVDIARRTVAKYRQCLTIPSSFERRRRKGRSG</sequence>